<keyword evidence="2" id="KW-1185">Reference proteome</keyword>
<proteinExistence type="predicted"/>
<reference evidence="1 2" key="1">
    <citation type="journal article" date="2022" name="Hortic Res">
        <title>A haplotype resolved chromosomal level avocado genome allows analysis of novel avocado genes.</title>
        <authorList>
            <person name="Nath O."/>
            <person name="Fletcher S.J."/>
            <person name="Hayward A."/>
            <person name="Shaw L.M."/>
            <person name="Masouleh A.K."/>
            <person name="Furtado A."/>
            <person name="Henry R.J."/>
            <person name="Mitter N."/>
        </authorList>
    </citation>
    <scope>NUCLEOTIDE SEQUENCE [LARGE SCALE GENOMIC DNA]</scope>
    <source>
        <strain evidence="2">cv. Hass</strain>
    </source>
</reference>
<dbReference type="Proteomes" id="UP001234297">
    <property type="component" value="Chromosome 7"/>
</dbReference>
<comment type="caution">
    <text evidence="1">The sequence shown here is derived from an EMBL/GenBank/DDBJ whole genome shotgun (WGS) entry which is preliminary data.</text>
</comment>
<evidence type="ECO:0000313" key="2">
    <source>
        <dbReference type="Proteomes" id="UP001234297"/>
    </source>
</evidence>
<sequence>MRTICDMCEGAPAALFCATHKAALCPSCDDKVHVCNRLASRHVLVRLGEPSEVPHRDICENSPAFLFCKTDGSSLCLQCDAIVHVGGSKQTHERYVLLKQRVECIEKVGPSEDLSSQCMEQNGITHQTLSFGNIDEKLDGNKVSPVTISELHINLDEHNSAKIDLNVIPRRIKVCGLAQLDGYFQGVHSDCIDIMNFAWFS</sequence>
<accession>A0ACC2LD29</accession>
<gene>
    <name evidence="1" type="ORF">MRB53_024267</name>
</gene>
<organism evidence="1 2">
    <name type="scientific">Persea americana</name>
    <name type="common">Avocado</name>
    <dbReference type="NCBI Taxonomy" id="3435"/>
    <lineage>
        <taxon>Eukaryota</taxon>
        <taxon>Viridiplantae</taxon>
        <taxon>Streptophyta</taxon>
        <taxon>Embryophyta</taxon>
        <taxon>Tracheophyta</taxon>
        <taxon>Spermatophyta</taxon>
        <taxon>Magnoliopsida</taxon>
        <taxon>Magnoliidae</taxon>
        <taxon>Laurales</taxon>
        <taxon>Lauraceae</taxon>
        <taxon>Persea</taxon>
    </lineage>
</organism>
<evidence type="ECO:0000313" key="1">
    <source>
        <dbReference type="EMBL" id="KAJ8630944.1"/>
    </source>
</evidence>
<dbReference type="EMBL" id="CM056815">
    <property type="protein sequence ID" value="KAJ8630944.1"/>
    <property type="molecule type" value="Genomic_DNA"/>
</dbReference>
<name>A0ACC2LD29_PERAE</name>
<protein>
    <submittedName>
        <fullName evidence="1">Uncharacterized protein</fullName>
    </submittedName>
</protein>